<dbReference type="SUPFAM" id="SSF53335">
    <property type="entry name" value="S-adenosyl-L-methionine-dependent methyltransferases"/>
    <property type="match status" value="1"/>
</dbReference>
<dbReference type="Pfam" id="PF13578">
    <property type="entry name" value="Methyltransf_24"/>
    <property type="match status" value="1"/>
</dbReference>
<protein>
    <submittedName>
        <fullName evidence="2">Predicted O-methyltransferase YrrM</fullName>
    </submittedName>
</protein>
<dbReference type="EMBL" id="LT629688">
    <property type="protein sequence ID" value="SDD03885.1"/>
    <property type="molecule type" value="Genomic_DNA"/>
</dbReference>
<sequence>MRRWTRRQWVLIAASVVLWLVGIAACLLTAWPVAGAALATLVLLVALAVVDSGSEDARLLAKVNVLTKRADRTLEQVDGLEERLARQMRSARRAVEDAGTQSLDEISTFKLQLAAVIQQLVEINQASRAMNIDAIDERLSLLRDGLDEALRRSASGVVDVVERVASERGAGEGRQAKDLDALKATTRQLHSDIVATRRDVNRVSYEPAKEVEAMLQLTRRYEPKDVLPLAGGWAMSSSGILMLTEMVRDRRPALVVECGSGASTLWLGYALRAQGYGKVVALEHEESYAAQVRALVARHDLQDWVTVLHAPLQERDVEGETHRWYSADQTDGLGPIDILVVDGPPQAVGPWSRYPALPLLESRLRADAVLVIDDAARDDEKAVVQRWKERRDTVTQLPFTSRYQAVLTGVGRLQES</sequence>
<organism evidence="2 3">
    <name type="scientific">Auraticoccus monumenti</name>
    <dbReference type="NCBI Taxonomy" id="675864"/>
    <lineage>
        <taxon>Bacteria</taxon>
        <taxon>Bacillati</taxon>
        <taxon>Actinomycetota</taxon>
        <taxon>Actinomycetes</taxon>
        <taxon>Propionibacteriales</taxon>
        <taxon>Propionibacteriaceae</taxon>
        <taxon>Auraticoccus</taxon>
    </lineage>
</organism>
<keyword evidence="2" id="KW-0808">Transferase</keyword>
<evidence type="ECO:0000313" key="3">
    <source>
        <dbReference type="Proteomes" id="UP000198546"/>
    </source>
</evidence>
<dbReference type="InterPro" id="IPR029063">
    <property type="entry name" value="SAM-dependent_MTases_sf"/>
</dbReference>
<keyword evidence="1" id="KW-0175">Coiled coil</keyword>
<dbReference type="OrthoDB" id="823440at2"/>
<dbReference type="AlphaFoldDB" id="A0A1G6RIT0"/>
<accession>A0A1G6RIT0</accession>
<reference evidence="2 3" key="1">
    <citation type="submission" date="2016-10" db="EMBL/GenBank/DDBJ databases">
        <authorList>
            <person name="de Groot N.N."/>
        </authorList>
    </citation>
    <scope>NUCLEOTIDE SEQUENCE [LARGE SCALE GENOMIC DNA]</scope>
    <source>
        <strain evidence="2 3">MON 2.2</strain>
    </source>
</reference>
<dbReference type="Proteomes" id="UP000198546">
    <property type="component" value="Chromosome i"/>
</dbReference>
<dbReference type="Gene3D" id="3.40.50.150">
    <property type="entry name" value="Vaccinia Virus protein VP39"/>
    <property type="match status" value="1"/>
</dbReference>
<dbReference type="GO" id="GO:0008168">
    <property type="term" value="F:methyltransferase activity"/>
    <property type="evidence" value="ECO:0007669"/>
    <property type="project" value="UniProtKB-KW"/>
</dbReference>
<proteinExistence type="predicted"/>
<name>A0A1G6RIT0_9ACTN</name>
<keyword evidence="2" id="KW-0489">Methyltransferase</keyword>
<keyword evidence="3" id="KW-1185">Reference proteome</keyword>
<dbReference type="STRING" id="675864.SAMN04489747_0024"/>
<feature type="coiled-coil region" evidence="1">
    <location>
        <begin position="63"/>
        <end position="97"/>
    </location>
</feature>
<evidence type="ECO:0000256" key="1">
    <source>
        <dbReference type="SAM" id="Coils"/>
    </source>
</evidence>
<gene>
    <name evidence="2" type="ORF">SAMN04489747_0024</name>
</gene>
<dbReference type="PROSITE" id="PS51257">
    <property type="entry name" value="PROKAR_LIPOPROTEIN"/>
    <property type="match status" value="1"/>
</dbReference>
<dbReference type="GO" id="GO:0032259">
    <property type="term" value="P:methylation"/>
    <property type="evidence" value="ECO:0007669"/>
    <property type="project" value="UniProtKB-KW"/>
</dbReference>
<dbReference type="RefSeq" id="WP_090589467.1">
    <property type="nucleotide sequence ID" value="NZ_LT629688.1"/>
</dbReference>
<evidence type="ECO:0000313" key="2">
    <source>
        <dbReference type="EMBL" id="SDD03885.1"/>
    </source>
</evidence>